<dbReference type="CDD" id="cd06170">
    <property type="entry name" value="LuxR_C_like"/>
    <property type="match status" value="1"/>
</dbReference>
<evidence type="ECO:0000313" key="5">
    <source>
        <dbReference type="EMBL" id="GES29841.1"/>
    </source>
</evidence>
<evidence type="ECO:0000256" key="1">
    <source>
        <dbReference type="ARBA" id="ARBA00022741"/>
    </source>
</evidence>
<keyword evidence="6" id="KW-1185">Reference proteome</keyword>
<dbReference type="GO" id="GO:0005737">
    <property type="term" value="C:cytoplasm"/>
    <property type="evidence" value="ECO:0007669"/>
    <property type="project" value="TreeGrafter"/>
</dbReference>
<dbReference type="InterPro" id="IPR000792">
    <property type="entry name" value="Tscrpt_reg_LuxR_C"/>
</dbReference>
<dbReference type="GO" id="GO:0004016">
    <property type="term" value="F:adenylate cyclase activity"/>
    <property type="evidence" value="ECO:0007669"/>
    <property type="project" value="TreeGrafter"/>
</dbReference>
<dbReference type="Gene3D" id="3.40.50.300">
    <property type="entry name" value="P-loop containing nucleotide triphosphate hydrolases"/>
    <property type="match status" value="1"/>
</dbReference>
<evidence type="ECO:0000313" key="6">
    <source>
        <dbReference type="Proteomes" id="UP000325598"/>
    </source>
</evidence>
<dbReference type="GO" id="GO:0005524">
    <property type="term" value="F:ATP binding"/>
    <property type="evidence" value="ECO:0007669"/>
    <property type="project" value="UniProtKB-KW"/>
</dbReference>
<dbReference type="GO" id="GO:0006355">
    <property type="term" value="P:regulation of DNA-templated transcription"/>
    <property type="evidence" value="ECO:0007669"/>
    <property type="project" value="InterPro"/>
</dbReference>
<dbReference type="InterPro" id="IPR016032">
    <property type="entry name" value="Sig_transdc_resp-reg_C-effctor"/>
</dbReference>
<proteinExistence type="predicted"/>
<dbReference type="Pfam" id="PF00196">
    <property type="entry name" value="GerE"/>
    <property type="match status" value="1"/>
</dbReference>
<dbReference type="PANTHER" id="PTHR16305">
    <property type="entry name" value="TESTICULAR SOLUBLE ADENYLYL CYCLASE"/>
    <property type="match status" value="1"/>
</dbReference>
<feature type="compositionally biased region" description="Pro residues" evidence="3">
    <location>
        <begin position="879"/>
        <end position="903"/>
    </location>
</feature>
<dbReference type="SMART" id="SM00421">
    <property type="entry name" value="HTH_LUXR"/>
    <property type="match status" value="1"/>
</dbReference>
<dbReference type="EMBL" id="BLAG01000007">
    <property type="protein sequence ID" value="GES29841.1"/>
    <property type="molecule type" value="Genomic_DNA"/>
</dbReference>
<dbReference type="Gene3D" id="1.10.10.10">
    <property type="entry name" value="Winged helix-like DNA-binding domain superfamily/Winged helix DNA-binding domain"/>
    <property type="match status" value="1"/>
</dbReference>
<comment type="caution">
    <text evidence="5">The sequence shown here is derived from an EMBL/GenBank/DDBJ whole genome shotgun (WGS) entry which is preliminary data.</text>
</comment>
<dbReference type="SUPFAM" id="SSF46894">
    <property type="entry name" value="C-terminal effector domain of the bipartite response regulators"/>
    <property type="match status" value="1"/>
</dbReference>
<dbReference type="Pfam" id="PF13191">
    <property type="entry name" value="AAA_16"/>
    <property type="match status" value="1"/>
</dbReference>
<evidence type="ECO:0000256" key="3">
    <source>
        <dbReference type="SAM" id="MobiDB-lite"/>
    </source>
</evidence>
<evidence type="ECO:0000259" key="4">
    <source>
        <dbReference type="PROSITE" id="PS50043"/>
    </source>
</evidence>
<evidence type="ECO:0000256" key="2">
    <source>
        <dbReference type="ARBA" id="ARBA00022840"/>
    </source>
</evidence>
<organism evidence="5 6">
    <name type="scientific">Streptomyces angustmyceticus</name>
    <dbReference type="NCBI Taxonomy" id="285578"/>
    <lineage>
        <taxon>Bacteria</taxon>
        <taxon>Bacillati</taxon>
        <taxon>Actinomycetota</taxon>
        <taxon>Actinomycetes</taxon>
        <taxon>Kitasatosporales</taxon>
        <taxon>Streptomycetaceae</taxon>
        <taxon>Streptomyces</taxon>
    </lineage>
</organism>
<dbReference type="GO" id="GO:0003677">
    <property type="term" value="F:DNA binding"/>
    <property type="evidence" value="ECO:0007669"/>
    <property type="project" value="InterPro"/>
</dbReference>
<name>A0A5J4LD63_9ACTN</name>
<protein>
    <recommendedName>
        <fullName evidence="4">HTH luxR-type domain-containing protein</fullName>
    </recommendedName>
</protein>
<feature type="region of interest" description="Disordered" evidence="3">
    <location>
        <begin position="868"/>
        <end position="934"/>
    </location>
</feature>
<dbReference type="AlphaFoldDB" id="A0A5J4LD63"/>
<dbReference type="PRINTS" id="PR00038">
    <property type="entry name" value="HTHLUXR"/>
</dbReference>
<dbReference type="Proteomes" id="UP000325598">
    <property type="component" value="Unassembled WGS sequence"/>
</dbReference>
<sequence>MYGERCTTVGDREGLMALGEIGRRNETARLRAVLEQSRRDRGPVVAVIRGEPGAGKSALLDAFGAAASAAGFRVAVVRGTGAEDRPHAAAHRLLAQLRAADGTCGEGPHGIPSGEDLGRPAAVVPTERDVPLALCVDDMAQVDSRSLRWLLELSRTVPTAPLAIVLTVRICGAGAEAVAGSANGTPDEPGAALLAAAEPVDLPGLGTNDLPEAAAERCRVRLDTGTAAVCGELTGGNPALLRALLAPHTGTAPTADALRTTAASGTVAGADRWLAPLSAPALALARAVAVLGAGAEVVECAELVRLTVEEALGAVDQLVGACLLANRTPLAFRHPLLEAMVLGRIAAGSRAALHLRAAALLRDRQAATTTVAHHLVAAGLVGQEWAMRCLWRAARQLEQEGRPQDAARCLRAALREPLRPHEKSAVRRELAELDAFVDPERAVRLLDAARCESNDPGVVLEYALALAAVLAECGRAEDAVTVLDDAAARLGRTSGDGSWQLRLRLHKAFTCRRGPLWLAQAADPPGHLTRRAPQRGQVGRELAALRAVQEADTGADRSAAVRYARQGLPRGAGPGSAALLWHTCGVLVAAGELAEAWTHCGRGRQVAGARPGHWDHIKVELLRATVLRARGDLHAADATLTPLADRLVAFAATGHPSAVTGVAVLAEVRALKGLTDSARSLLAESGLDRDPLPWRRDSAHALAARAAVHTSDDPARALDDLLAAGRLLEEAGVRNPALLPWRSRAARLLAARDERKEAAELAAAELDDARRWGTPEAIGTAWHAVALAETGERHIDLLTDAAALLARSPDRLQRAVVQADLGAGLAGLGRGEAARAELLSAFRLARACGAEPLARHVQSVWTSLRGTERGPLELSGTPMPAPAPVPTPAPVPAPMAAPTPLASPDPAGVGEQPSVPAPSTVHAAPRPAPHSVRQADSPLLDRLTPQERKILHLARDGHSNRDIAGRLFVAVRTVEFHLSGAYRKLGITGRRQLAQVFSGG</sequence>
<feature type="domain" description="HTH luxR-type" evidence="4">
    <location>
        <begin position="936"/>
        <end position="1000"/>
    </location>
</feature>
<dbReference type="InterPro" id="IPR027417">
    <property type="entry name" value="P-loop_NTPase"/>
</dbReference>
<gene>
    <name evidence="5" type="ORF">San01_23280</name>
</gene>
<dbReference type="InterPro" id="IPR036388">
    <property type="entry name" value="WH-like_DNA-bd_sf"/>
</dbReference>
<dbReference type="PROSITE" id="PS50043">
    <property type="entry name" value="HTH_LUXR_2"/>
    <property type="match status" value="1"/>
</dbReference>
<keyword evidence="2" id="KW-0067">ATP-binding</keyword>
<keyword evidence="1" id="KW-0547">Nucleotide-binding</keyword>
<reference evidence="5 6" key="1">
    <citation type="submission" date="2019-10" db="EMBL/GenBank/DDBJ databases">
        <title>Whole genome shotgun sequence of Streptomyces angustmyceticus NBRC 3934.</title>
        <authorList>
            <person name="Hosoyama A."/>
            <person name="Ichikawa N."/>
            <person name="Kimura A."/>
            <person name="Kitahashi Y."/>
            <person name="Komaki H."/>
            <person name="Uohara A."/>
        </authorList>
    </citation>
    <scope>NUCLEOTIDE SEQUENCE [LARGE SCALE GENOMIC DNA]</scope>
    <source>
        <strain evidence="5 6">NBRC 3934</strain>
    </source>
</reference>
<dbReference type="SUPFAM" id="SSF52540">
    <property type="entry name" value="P-loop containing nucleoside triphosphate hydrolases"/>
    <property type="match status" value="2"/>
</dbReference>
<dbReference type="InterPro" id="IPR041664">
    <property type="entry name" value="AAA_16"/>
</dbReference>
<accession>A0A5J4LD63</accession>
<dbReference type="PANTHER" id="PTHR16305:SF35">
    <property type="entry name" value="TRANSCRIPTIONAL ACTIVATOR DOMAIN"/>
    <property type="match status" value="1"/>
</dbReference>